<accession>A0ABV2JR05</accession>
<reference evidence="1 2" key="1">
    <citation type="submission" date="2024-06" db="EMBL/GenBank/DDBJ databases">
        <title>Sorghum-associated microbial communities from plants grown in Nebraska, USA.</title>
        <authorList>
            <person name="Schachtman D."/>
        </authorList>
    </citation>
    <scope>NUCLEOTIDE SEQUENCE [LARGE SCALE GENOMIC DNA]</scope>
    <source>
        <strain evidence="1 2">1073</strain>
    </source>
</reference>
<proteinExistence type="predicted"/>
<evidence type="ECO:0000313" key="2">
    <source>
        <dbReference type="Proteomes" id="UP001549184"/>
    </source>
</evidence>
<comment type="caution">
    <text evidence="1">The sequence shown here is derived from an EMBL/GenBank/DDBJ whole genome shotgun (WGS) entry which is preliminary data.</text>
</comment>
<keyword evidence="2" id="KW-1185">Reference proteome</keyword>
<name>A0ABV2JR05_9GAMM</name>
<sequence length="66" mass="6983">MTPLDKPLRRELTIEGQAYTLAIDPNGLKLTLRGHRNGVELSWKDIANGDAAIASALNASASHGDG</sequence>
<dbReference type="EMBL" id="JBEPMU010000001">
    <property type="protein sequence ID" value="MET3650725.1"/>
    <property type="molecule type" value="Genomic_DNA"/>
</dbReference>
<dbReference type="RefSeq" id="WP_354012210.1">
    <property type="nucleotide sequence ID" value="NZ_JBEPMU010000001.1"/>
</dbReference>
<dbReference type="Proteomes" id="UP001549184">
    <property type="component" value="Unassembled WGS sequence"/>
</dbReference>
<protein>
    <submittedName>
        <fullName evidence="1">Uncharacterized protein</fullName>
    </submittedName>
</protein>
<organism evidence="1 2">
    <name type="scientific">Dyella japonica</name>
    <dbReference type="NCBI Taxonomy" id="231455"/>
    <lineage>
        <taxon>Bacteria</taxon>
        <taxon>Pseudomonadati</taxon>
        <taxon>Pseudomonadota</taxon>
        <taxon>Gammaproteobacteria</taxon>
        <taxon>Lysobacterales</taxon>
        <taxon>Rhodanobacteraceae</taxon>
        <taxon>Dyella</taxon>
    </lineage>
</organism>
<gene>
    <name evidence="1" type="ORF">ABIC75_000427</name>
</gene>
<evidence type="ECO:0000313" key="1">
    <source>
        <dbReference type="EMBL" id="MET3650725.1"/>
    </source>
</evidence>